<accession>A0A2T0M831</accession>
<evidence type="ECO:0000313" key="2">
    <source>
        <dbReference type="Proteomes" id="UP000237640"/>
    </source>
</evidence>
<keyword evidence="2" id="KW-1185">Reference proteome</keyword>
<sequence>MKNTFGIFLSFIFITCSLQGQIAQNNISSFDDISFFVNVNNPKYNNAEGTKYLNDNFTPSKINELEKLYPIRFDLVDNIMEFKENDQEIMGLSPTRDYRIVLTDDSNQIFVSNTIINESGDLQRLFLEEIKVTQAYSLYKRERIKFVPAKPAKSSYEPEVPAVFKKMNDSYYVDYVDDGIDYLLQIPKNKKKIKTFFGNHGPEVLKFAKKEGLKFDIQENLIAILNYYVEKR</sequence>
<name>A0A2T0M831_9FLAO</name>
<protein>
    <submittedName>
        <fullName evidence="1">Uncharacterized protein</fullName>
    </submittedName>
</protein>
<dbReference type="AlphaFoldDB" id="A0A2T0M831"/>
<reference evidence="1 2" key="1">
    <citation type="submission" date="2018-03" db="EMBL/GenBank/DDBJ databases">
        <title>Genomic Encyclopedia of Archaeal and Bacterial Type Strains, Phase II (KMG-II): from individual species to whole genera.</title>
        <authorList>
            <person name="Goeker M."/>
        </authorList>
    </citation>
    <scope>NUCLEOTIDE SEQUENCE [LARGE SCALE GENOMIC DNA]</scope>
    <source>
        <strain evidence="1 2">DSM 25027</strain>
    </source>
</reference>
<dbReference type="RefSeq" id="WP_106144985.1">
    <property type="nucleotide sequence ID" value="NZ_PVYX01000002.1"/>
</dbReference>
<gene>
    <name evidence="1" type="ORF">CLV81_2014</name>
</gene>
<proteinExistence type="predicted"/>
<comment type="caution">
    <text evidence="1">The sequence shown here is derived from an EMBL/GenBank/DDBJ whole genome shotgun (WGS) entry which is preliminary data.</text>
</comment>
<organism evidence="1 2">
    <name type="scientific">Flagellimonas meridianipacifica</name>
    <dbReference type="NCBI Taxonomy" id="1080225"/>
    <lineage>
        <taxon>Bacteria</taxon>
        <taxon>Pseudomonadati</taxon>
        <taxon>Bacteroidota</taxon>
        <taxon>Flavobacteriia</taxon>
        <taxon>Flavobacteriales</taxon>
        <taxon>Flavobacteriaceae</taxon>
        <taxon>Flagellimonas</taxon>
    </lineage>
</organism>
<evidence type="ECO:0000313" key="1">
    <source>
        <dbReference type="EMBL" id="PRX53628.1"/>
    </source>
</evidence>
<dbReference type="OrthoDB" id="978006at2"/>
<dbReference type="Proteomes" id="UP000237640">
    <property type="component" value="Unassembled WGS sequence"/>
</dbReference>
<dbReference type="EMBL" id="PVYX01000002">
    <property type="protein sequence ID" value="PRX53628.1"/>
    <property type="molecule type" value="Genomic_DNA"/>
</dbReference>